<organism evidence="2 3">
    <name type="scientific">Paraburkholderia caribensis MBA4</name>
    <dbReference type="NCBI Taxonomy" id="1323664"/>
    <lineage>
        <taxon>Bacteria</taxon>
        <taxon>Pseudomonadati</taxon>
        <taxon>Pseudomonadota</taxon>
        <taxon>Betaproteobacteria</taxon>
        <taxon>Burkholderiales</taxon>
        <taxon>Burkholderiaceae</taxon>
        <taxon>Paraburkholderia</taxon>
    </lineage>
</organism>
<feature type="chain" id="PRO_5006054065" description="Purine nucleoside phosphorylase" evidence="1">
    <location>
        <begin position="26"/>
        <end position="113"/>
    </location>
</feature>
<proteinExistence type="predicted"/>
<sequence length="113" mass="11798">MKKLALLTVSIAALASTAFASSAFAQEKTRAEVRQELIQAEQNGSQFVTDTSYPEVSPIYQQQVARQQAAQESEGAGMAGTHAAGTRMPVTGANAGMSTCVGPVSYCSVYFGS</sequence>
<dbReference type="EMBL" id="CP012746">
    <property type="protein sequence ID" value="ALL65342.1"/>
    <property type="molecule type" value="Genomic_DNA"/>
</dbReference>
<evidence type="ECO:0008006" key="4">
    <source>
        <dbReference type="Google" id="ProtNLM"/>
    </source>
</evidence>
<dbReference type="Pfam" id="PF13663">
    <property type="entry name" value="DUF4148"/>
    <property type="match status" value="1"/>
</dbReference>
<feature type="signal peptide" evidence="1">
    <location>
        <begin position="1"/>
        <end position="25"/>
    </location>
</feature>
<dbReference type="RefSeq" id="WP_036005566.1">
    <property type="nucleotide sequence ID" value="NZ_CP012746.1"/>
</dbReference>
<dbReference type="InterPro" id="IPR025421">
    <property type="entry name" value="DUF4148"/>
</dbReference>
<protein>
    <recommendedName>
        <fullName evidence="4">Purine nucleoside phosphorylase</fullName>
    </recommendedName>
</protein>
<dbReference type="GeneID" id="69969407"/>
<accession>A0A0P0RAB7</accession>
<reference evidence="2 3" key="1">
    <citation type="journal article" date="2014" name="Genome Announc.">
        <title>Draft Genome Sequence of the Haloacid-Degrading Burkholderia caribensis Strain MBA4.</title>
        <authorList>
            <person name="Pan Y."/>
            <person name="Kong K.F."/>
            <person name="Tsang J.S."/>
        </authorList>
    </citation>
    <scope>NUCLEOTIDE SEQUENCE [LARGE SCALE GENOMIC DNA]</scope>
    <source>
        <strain evidence="2 3">MBA4</strain>
    </source>
</reference>
<evidence type="ECO:0000256" key="1">
    <source>
        <dbReference type="SAM" id="SignalP"/>
    </source>
</evidence>
<name>A0A0P0RAB7_9BURK</name>
<dbReference type="Proteomes" id="UP000019146">
    <property type="component" value="Chromosome 1"/>
</dbReference>
<dbReference type="AlphaFoldDB" id="A0A0P0RAB7"/>
<gene>
    <name evidence="2" type="ORF">K788_0004590</name>
</gene>
<evidence type="ECO:0000313" key="3">
    <source>
        <dbReference type="Proteomes" id="UP000019146"/>
    </source>
</evidence>
<keyword evidence="1" id="KW-0732">Signal</keyword>
<dbReference type="KEGG" id="bcai:K788_0004590"/>
<evidence type="ECO:0000313" key="2">
    <source>
        <dbReference type="EMBL" id="ALL65342.1"/>
    </source>
</evidence>